<evidence type="ECO:0000313" key="4">
    <source>
        <dbReference type="Proteomes" id="UP000628448"/>
    </source>
</evidence>
<feature type="chain" id="PRO_5037871412" description="Fibronectin type-III domain-containing protein" evidence="1">
    <location>
        <begin position="19"/>
        <end position="584"/>
    </location>
</feature>
<evidence type="ECO:0000256" key="1">
    <source>
        <dbReference type="SAM" id="SignalP"/>
    </source>
</evidence>
<dbReference type="PROSITE" id="PS50853">
    <property type="entry name" value="FN3"/>
    <property type="match status" value="1"/>
</dbReference>
<reference evidence="3" key="1">
    <citation type="submission" date="2020-11" db="EMBL/GenBank/DDBJ databases">
        <title>Bacterial whole genome sequence for Panacibacter sp. DH6.</title>
        <authorList>
            <person name="Le V."/>
            <person name="Ko S."/>
            <person name="Ahn C.-Y."/>
            <person name="Oh H.-M."/>
        </authorList>
    </citation>
    <scope>NUCLEOTIDE SEQUENCE</scope>
    <source>
        <strain evidence="3">DH6</strain>
    </source>
</reference>
<dbReference type="CDD" id="cd00063">
    <property type="entry name" value="FN3"/>
    <property type="match status" value="1"/>
</dbReference>
<dbReference type="InterPro" id="IPR036116">
    <property type="entry name" value="FN3_sf"/>
</dbReference>
<keyword evidence="4" id="KW-1185">Reference proteome</keyword>
<comment type="caution">
    <text evidence="3">The sequence shown here is derived from an EMBL/GenBank/DDBJ whole genome shotgun (WGS) entry which is preliminary data.</text>
</comment>
<dbReference type="InterPro" id="IPR003961">
    <property type="entry name" value="FN3_dom"/>
</dbReference>
<feature type="signal peptide" evidence="1">
    <location>
        <begin position="1"/>
        <end position="18"/>
    </location>
</feature>
<dbReference type="InterPro" id="IPR011042">
    <property type="entry name" value="6-blade_b-propeller_TolB-like"/>
</dbReference>
<keyword evidence="1" id="KW-0732">Signal</keyword>
<dbReference type="InterPro" id="IPR013783">
    <property type="entry name" value="Ig-like_fold"/>
</dbReference>
<proteinExistence type="predicted"/>
<dbReference type="Gene3D" id="2.60.40.10">
    <property type="entry name" value="Immunoglobulins"/>
    <property type="match status" value="1"/>
</dbReference>
<dbReference type="SUPFAM" id="SSF49265">
    <property type="entry name" value="Fibronectin type III"/>
    <property type="match status" value="1"/>
</dbReference>
<evidence type="ECO:0000259" key="2">
    <source>
        <dbReference type="PROSITE" id="PS50853"/>
    </source>
</evidence>
<protein>
    <recommendedName>
        <fullName evidence="2">Fibronectin type-III domain-containing protein</fullName>
    </recommendedName>
</protein>
<dbReference type="SUPFAM" id="SSF101898">
    <property type="entry name" value="NHL repeat"/>
    <property type="match status" value="1"/>
</dbReference>
<name>A0A931MC80_9BACT</name>
<dbReference type="AlphaFoldDB" id="A0A931MC80"/>
<organism evidence="3 4">
    <name type="scientific">Panacibacter microcysteis</name>
    <dbReference type="NCBI Taxonomy" id="2793269"/>
    <lineage>
        <taxon>Bacteria</taxon>
        <taxon>Pseudomonadati</taxon>
        <taxon>Bacteroidota</taxon>
        <taxon>Chitinophagia</taxon>
        <taxon>Chitinophagales</taxon>
        <taxon>Chitinophagaceae</taxon>
        <taxon>Panacibacter</taxon>
    </lineage>
</organism>
<accession>A0A931MC80</accession>
<sequence length="584" mass="62805">MRKIITCLLCIVSFIGKAQVTTAWVNEPRGVSVATDLFNNVYTADWDYSPGGDITLTKRNTSGEIQWQASFDNTDQTRHEVATWVETDHQNNVFVTGTIRSGYSNPVNAASIVMKYSSSGTLLWRKVYESSFDGSSTKKCVTDANDNIYVLGLGNGPSGLVTSVKKITPDGTTAWTYYDDAGIGAPLNIKLTPDNKILITGRGITGSVNGYSKIDLEGNNIWNYAGVLSLYTGDAAGDLYGNTYLTHHEYVLNGKGVIKKLSPAGNILWQKLHDVIGYLAEVGSDNQPVISGFPNNGNGGAAFAKFDSSGTMLWQNLDADGPLYNLLLPAQMKLDAINNAYLAAGTLTEMAVCKINSNGTIGWTHSTSGGFAYGLDIGNDNNIYVVGGYTAKFMQAPLCTTPVGLTVSNINANKARLNWLPVPGAYGYEIWAKPIAASRWKKVITGAGSNTFIARGLTCSTVYEWKIRTICDSSRNTTSPFSAVQNFTTVACTSAVNTADHYAITLNDKQQLIYPNPAKPGGIVYVKNIYANTAYKLFTASAAIVASGMSTAGTIKLPANLSTGTYYIEIYGAPTARQKIIIIR</sequence>
<dbReference type="EMBL" id="JADWYR010000002">
    <property type="protein sequence ID" value="MBG9377945.1"/>
    <property type="molecule type" value="Genomic_DNA"/>
</dbReference>
<feature type="domain" description="Fibronectin type-III" evidence="2">
    <location>
        <begin position="401"/>
        <end position="492"/>
    </location>
</feature>
<dbReference type="RefSeq" id="WP_196992005.1">
    <property type="nucleotide sequence ID" value="NZ_JADWYR010000002.1"/>
</dbReference>
<evidence type="ECO:0000313" key="3">
    <source>
        <dbReference type="EMBL" id="MBG9377945.1"/>
    </source>
</evidence>
<gene>
    <name evidence="3" type="ORF">I5907_17025</name>
</gene>
<dbReference type="Gene3D" id="2.120.10.30">
    <property type="entry name" value="TolB, C-terminal domain"/>
    <property type="match status" value="1"/>
</dbReference>
<dbReference type="Proteomes" id="UP000628448">
    <property type="component" value="Unassembled WGS sequence"/>
</dbReference>